<dbReference type="AlphaFoldDB" id="A0A922AI43"/>
<dbReference type="EMBL" id="CM031838">
    <property type="protein sequence ID" value="KAG6678333.1"/>
    <property type="molecule type" value="Genomic_DNA"/>
</dbReference>
<gene>
    <name evidence="1" type="ORF">I3842_14G075300</name>
</gene>
<organism evidence="1 2">
    <name type="scientific">Carya illinoinensis</name>
    <name type="common">Pecan</name>
    <dbReference type="NCBI Taxonomy" id="32201"/>
    <lineage>
        <taxon>Eukaryota</taxon>
        <taxon>Viridiplantae</taxon>
        <taxon>Streptophyta</taxon>
        <taxon>Embryophyta</taxon>
        <taxon>Tracheophyta</taxon>
        <taxon>Spermatophyta</taxon>
        <taxon>Magnoliopsida</taxon>
        <taxon>eudicotyledons</taxon>
        <taxon>Gunneridae</taxon>
        <taxon>Pentapetalae</taxon>
        <taxon>rosids</taxon>
        <taxon>fabids</taxon>
        <taxon>Fagales</taxon>
        <taxon>Juglandaceae</taxon>
        <taxon>Carya</taxon>
    </lineage>
</organism>
<protein>
    <submittedName>
        <fullName evidence="1">Uncharacterized protein</fullName>
    </submittedName>
</protein>
<comment type="caution">
    <text evidence="1">The sequence shown here is derived from an EMBL/GenBank/DDBJ whole genome shotgun (WGS) entry which is preliminary data.</text>
</comment>
<proteinExistence type="predicted"/>
<dbReference type="Proteomes" id="UP000811246">
    <property type="component" value="Chromosome 14"/>
</dbReference>
<evidence type="ECO:0000313" key="1">
    <source>
        <dbReference type="EMBL" id="KAG6678333.1"/>
    </source>
</evidence>
<reference evidence="1" key="1">
    <citation type="submission" date="2021-01" db="EMBL/GenBank/DDBJ databases">
        <authorList>
            <person name="Lovell J.T."/>
            <person name="Bentley N."/>
            <person name="Bhattarai G."/>
            <person name="Jenkins J.W."/>
            <person name="Sreedasyam A."/>
            <person name="Alarcon Y."/>
            <person name="Bock C."/>
            <person name="Boston L."/>
            <person name="Carlson J."/>
            <person name="Cervantes K."/>
            <person name="Clermont K."/>
            <person name="Krom N."/>
            <person name="Kubenka K."/>
            <person name="Mamidi S."/>
            <person name="Mattison C."/>
            <person name="Monteros M."/>
            <person name="Pisani C."/>
            <person name="Plott C."/>
            <person name="Rajasekar S."/>
            <person name="Rhein H.S."/>
            <person name="Rohla C."/>
            <person name="Song M."/>
            <person name="Hilaire R.S."/>
            <person name="Shu S."/>
            <person name="Wells L."/>
            <person name="Wang X."/>
            <person name="Webber J."/>
            <person name="Heerema R.J."/>
            <person name="Klein P."/>
            <person name="Conner P."/>
            <person name="Grauke L."/>
            <person name="Grimwood J."/>
            <person name="Schmutz J."/>
            <person name="Randall J.J."/>
        </authorList>
    </citation>
    <scope>NUCLEOTIDE SEQUENCE</scope>
    <source>
        <tissue evidence="1">Leaf</tissue>
    </source>
</reference>
<accession>A0A922AI43</accession>
<name>A0A922AI43_CARIL</name>
<sequence length="46" mass="5259">MGVSTKETPLKIFYHDFFKLKKTIGLGTKENIKIEASNWEMASQTP</sequence>
<evidence type="ECO:0000313" key="2">
    <source>
        <dbReference type="Proteomes" id="UP000811246"/>
    </source>
</evidence>